<sequence length="137" mass="16096">MTMLKRCRACLESSETMVSIFNVSQELDIQIADVISQCTGNPVSRGDSLPETLCKPCLKDTTLAFRIIKKYEETQQFYKPFKKQEDNRPFKKEEDSLEEEVCKFSWQRGNGNPTIPLPSEERTNWKRLYYRGNIFKR</sequence>
<keyword evidence="1" id="KW-0862">Zinc</keyword>
<keyword evidence="1" id="KW-0479">Metal-binding</keyword>
<dbReference type="Gene3D" id="3.40.1800.20">
    <property type="match status" value="1"/>
</dbReference>
<reference evidence="4" key="1">
    <citation type="journal article" date="2021" name="Elife">
        <title>Highly contiguous assemblies of 101 drosophilid genomes.</title>
        <authorList>
            <person name="Kim B.Y."/>
            <person name="Wang J.R."/>
            <person name="Miller D.E."/>
            <person name="Barmina O."/>
            <person name="Delaney E."/>
            <person name="Thompson A."/>
            <person name="Comeault A.A."/>
            <person name="Peede D."/>
            <person name="D'Agostino E.R."/>
            <person name="Pelaez J."/>
            <person name="Aguilar J.M."/>
            <person name="Haji D."/>
            <person name="Matsunaga T."/>
            <person name="Armstrong E.E."/>
            <person name="Zych M."/>
            <person name="Ogawa Y."/>
            <person name="Stamenkovic-Radak M."/>
            <person name="Jelic M."/>
            <person name="Veselinovic M.S."/>
            <person name="Tanaskovic M."/>
            <person name="Eric P."/>
            <person name="Gao J.J."/>
            <person name="Katoh T.K."/>
            <person name="Toda M.J."/>
            <person name="Watabe H."/>
            <person name="Watada M."/>
            <person name="Davis J.S."/>
            <person name="Moyle L.C."/>
            <person name="Manoli G."/>
            <person name="Bertolini E."/>
            <person name="Kostal V."/>
            <person name="Hawley R.S."/>
            <person name="Takahashi A."/>
            <person name="Jones C.D."/>
            <person name="Price D.K."/>
            <person name="Whiteman N."/>
            <person name="Kopp A."/>
            <person name="Matute D.R."/>
            <person name="Petrov D.A."/>
        </authorList>
    </citation>
    <scope>NUCLEOTIDE SEQUENCE [LARGE SCALE GENOMIC DNA]</scope>
</reference>
<feature type="binding site" evidence="1">
    <location>
        <position position="57"/>
    </location>
    <ligand>
        <name>Zn(2+)</name>
        <dbReference type="ChEBI" id="CHEBI:29105"/>
    </ligand>
</feature>
<evidence type="ECO:0000259" key="2">
    <source>
        <dbReference type="PROSITE" id="PS51915"/>
    </source>
</evidence>
<dbReference type="InterPro" id="IPR012934">
    <property type="entry name" value="Znf_AD"/>
</dbReference>
<feature type="binding site" evidence="1">
    <location>
        <position position="54"/>
    </location>
    <ligand>
        <name>Zn(2+)</name>
        <dbReference type="ChEBI" id="CHEBI:29105"/>
    </ligand>
</feature>
<feature type="binding site" evidence="1">
    <location>
        <position position="10"/>
    </location>
    <ligand>
        <name>Zn(2+)</name>
        <dbReference type="ChEBI" id="CHEBI:29105"/>
    </ligand>
</feature>
<dbReference type="RefSeq" id="XP_044317394.1">
    <property type="nucleotide sequence ID" value="XM_044461459.1"/>
</dbReference>
<dbReference type="Proteomes" id="UP001652680">
    <property type="component" value="Unassembled WGS sequence"/>
</dbReference>
<protein>
    <recommendedName>
        <fullName evidence="2">ZAD domain-containing protein</fullName>
    </recommendedName>
</protein>
<keyword evidence="1" id="KW-0863">Zinc-finger</keyword>
<dbReference type="SUPFAM" id="SSF57716">
    <property type="entry name" value="Glucocorticoid receptor-like (DNA-binding domain)"/>
    <property type="match status" value="1"/>
</dbReference>
<evidence type="ECO:0000256" key="1">
    <source>
        <dbReference type="PROSITE-ProRule" id="PRU01263"/>
    </source>
</evidence>
<dbReference type="EnsemblMetazoa" id="XM_044461459.1">
    <property type="protein sequence ID" value="XP_044317394.1"/>
    <property type="gene ID" value="LOC108038320"/>
</dbReference>
<reference evidence="3" key="2">
    <citation type="submission" date="2025-05" db="UniProtKB">
        <authorList>
            <consortium name="EnsemblMetazoa"/>
        </authorList>
    </citation>
    <scope>IDENTIFICATION</scope>
</reference>
<accession>A0ABM5JEZ7</accession>
<organism evidence="3 4">
    <name type="scientific">Drosophila rhopaloa</name>
    <name type="common">Fruit fly</name>
    <dbReference type="NCBI Taxonomy" id="1041015"/>
    <lineage>
        <taxon>Eukaryota</taxon>
        <taxon>Metazoa</taxon>
        <taxon>Ecdysozoa</taxon>
        <taxon>Arthropoda</taxon>
        <taxon>Hexapoda</taxon>
        <taxon>Insecta</taxon>
        <taxon>Pterygota</taxon>
        <taxon>Neoptera</taxon>
        <taxon>Endopterygota</taxon>
        <taxon>Diptera</taxon>
        <taxon>Brachycera</taxon>
        <taxon>Muscomorpha</taxon>
        <taxon>Ephydroidea</taxon>
        <taxon>Drosophilidae</taxon>
        <taxon>Drosophila</taxon>
        <taxon>Sophophora</taxon>
    </lineage>
</organism>
<dbReference type="PROSITE" id="PS51915">
    <property type="entry name" value="ZAD"/>
    <property type="match status" value="1"/>
</dbReference>
<keyword evidence="4" id="KW-1185">Reference proteome</keyword>
<feature type="domain" description="ZAD" evidence="2">
    <location>
        <begin position="5"/>
        <end position="81"/>
    </location>
</feature>
<dbReference type="SMART" id="SM00868">
    <property type="entry name" value="zf-AD"/>
    <property type="match status" value="1"/>
</dbReference>
<evidence type="ECO:0000313" key="4">
    <source>
        <dbReference type="Proteomes" id="UP001652680"/>
    </source>
</evidence>
<dbReference type="GeneID" id="108038320"/>
<proteinExistence type="predicted"/>
<evidence type="ECO:0000313" key="3">
    <source>
        <dbReference type="EnsemblMetazoa" id="XP_044317394.1"/>
    </source>
</evidence>
<dbReference type="Pfam" id="PF07776">
    <property type="entry name" value="zf-AD"/>
    <property type="match status" value="1"/>
</dbReference>
<name>A0ABM5JEZ7_DRORH</name>
<feature type="binding site" evidence="1">
    <location>
        <position position="7"/>
    </location>
    <ligand>
        <name>Zn(2+)</name>
        <dbReference type="ChEBI" id="CHEBI:29105"/>
    </ligand>
</feature>